<evidence type="ECO:0000256" key="7">
    <source>
        <dbReference type="ARBA" id="ARBA00022692"/>
    </source>
</evidence>
<dbReference type="SUPFAM" id="SSF55874">
    <property type="entry name" value="ATPase domain of HSP90 chaperone/DNA topoisomerase II/histidine kinase"/>
    <property type="match status" value="1"/>
</dbReference>
<dbReference type="PROSITE" id="PS50109">
    <property type="entry name" value="HIS_KIN"/>
    <property type="match status" value="1"/>
</dbReference>
<dbReference type="PANTHER" id="PTHR45528:SF1">
    <property type="entry name" value="SENSOR HISTIDINE KINASE CPXA"/>
    <property type="match status" value="1"/>
</dbReference>
<proteinExistence type="predicted"/>
<evidence type="ECO:0000256" key="12">
    <source>
        <dbReference type="ARBA" id="ARBA00023012"/>
    </source>
</evidence>
<dbReference type="PANTHER" id="PTHR45528">
    <property type="entry name" value="SENSOR HISTIDINE KINASE CPXA"/>
    <property type="match status" value="1"/>
</dbReference>
<feature type="domain" description="Histidine kinase" evidence="14">
    <location>
        <begin position="35"/>
        <end position="249"/>
    </location>
</feature>
<dbReference type="Gene3D" id="3.30.565.10">
    <property type="entry name" value="Histidine kinase-like ATPase, C-terminal domain"/>
    <property type="match status" value="1"/>
</dbReference>
<dbReference type="Gene3D" id="1.10.287.130">
    <property type="match status" value="1"/>
</dbReference>
<evidence type="ECO:0000256" key="8">
    <source>
        <dbReference type="ARBA" id="ARBA00022741"/>
    </source>
</evidence>
<dbReference type="InterPro" id="IPR004358">
    <property type="entry name" value="Sig_transdc_His_kin-like_C"/>
</dbReference>
<dbReference type="InterPro" id="IPR003661">
    <property type="entry name" value="HisK_dim/P_dom"/>
</dbReference>
<reference evidence="16" key="1">
    <citation type="journal article" date="2019" name="Int. J. Syst. Evol. Microbiol.">
        <title>The Global Catalogue of Microorganisms (GCM) 10K type strain sequencing project: providing services to taxonomists for standard genome sequencing and annotation.</title>
        <authorList>
            <consortium name="The Broad Institute Genomics Platform"/>
            <consortium name="The Broad Institute Genome Sequencing Center for Infectious Disease"/>
            <person name="Wu L."/>
            <person name="Ma J."/>
        </authorList>
    </citation>
    <scope>NUCLEOTIDE SEQUENCE [LARGE SCALE GENOMIC DNA]</scope>
    <source>
        <strain evidence="16">CGMCC 1.15043</strain>
    </source>
</reference>
<evidence type="ECO:0000313" key="16">
    <source>
        <dbReference type="Proteomes" id="UP000615455"/>
    </source>
</evidence>
<evidence type="ECO:0000256" key="9">
    <source>
        <dbReference type="ARBA" id="ARBA00022777"/>
    </source>
</evidence>
<evidence type="ECO:0000256" key="13">
    <source>
        <dbReference type="ARBA" id="ARBA00023136"/>
    </source>
</evidence>
<dbReference type="Pfam" id="PF02518">
    <property type="entry name" value="HATPase_c"/>
    <property type="match status" value="1"/>
</dbReference>
<keyword evidence="4" id="KW-1003">Cell membrane</keyword>
<protein>
    <recommendedName>
        <fullName evidence="3">histidine kinase</fullName>
        <ecNumber evidence="3">2.7.13.3</ecNumber>
    </recommendedName>
</protein>
<dbReference type="Pfam" id="PF00512">
    <property type="entry name" value="HisKA"/>
    <property type="match status" value="1"/>
</dbReference>
<evidence type="ECO:0000256" key="1">
    <source>
        <dbReference type="ARBA" id="ARBA00000085"/>
    </source>
</evidence>
<comment type="catalytic activity">
    <reaction evidence="1">
        <text>ATP + protein L-histidine = ADP + protein N-phospho-L-histidine.</text>
        <dbReference type="EC" id="2.7.13.3"/>
    </reaction>
</comment>
<dbReference type="SMART" id="SM00387">
    <property type="entry name" value="HATPase_c"/>
    <property type="match status" value="1"/>
</dbReference>
<gene>
    <name evidence="15" type="ORF">GCM10008018_31390</name>
</gene>
<evidence type="ECO:0000259" key="14">
    <source>
        <dbReference type="PROSITE" id="PS50109"/>
    </source>
</evidence>
<dbReference type="InterPro" id="IPR036097">
    <property type="entry name" value="HisK_dim/P_sf"/>
</dbReference>
<keyword evidence="7" id="KW-0812">Transmembrane</keyword>
<dbReference type="InterPro" id="IPR003594">
    <property type="entry name" value="HATPase_dom"/>
</dbReference>
<dbReference type="Proteomes" id="UP000615455">
    <property type="component" value="Unassembled WGS sequence"/>
</dbReference>
<dbReference type="EMBL" id="BMHE01000014">
    <property type="protein sequence ID" value="GFZ83125.1"/>
    <property type="molecule type" value="Genomic_DNA"/>
</dbReference>
<dbReference type="InterPro" id="IPR050398">
    <property type="entry name" value="HssS/ArlS-like"/>
</dbReference>
<evidence type="ECO:0000313" key="15">
    <source>
        <dbReference type="EMBL" id="GFZ83125.1"/>
    </source>
</evidence>
<evidence type="ECO:0000256" key="10">
    <source>
        <dbReference type="ARBA" id="ARBA00022840"/>
    </source>
</evidence>
<dbReference type="PRINTS" id="PR00344">
    <property type="entry name" value="BCTRLSENSOR"/>
</dbReference>
<keyword evidence="8" id="KW-0547">Nucleotide-binding</keyword>
<keyword evidence="11" id="KW-1133">Transmembrane helix</keyword>
<keyword evidence="12" id="KW-0902">Two-component regulatory system</keyword>
<dbReference type="InterPro" id="IPR036890">
    <property type="entry name" value="HATPase_C_sf"/>
</dbReference>
<dbReference type="InterPro" id="IPR005467">
    <property type="entry name" value="His_kinase_dom"/>
</dbReference>
<keyword evidence="6" id="KW-0808">Transferase</keyword>
<keyword evidence="16" id="KW-1185">Reference proteome</keyword>
<dbReference type="CDD" id="cd00082">
    <property type="entry name" value="HisKA"/>
    <property type="match status" value="1"/>
</dbReference>
<keyword evidence="10" id="KW-0067">ATP-binding</keyword>
<dbReference type="SMART" id="SM00388">
    <property type="entry name" value="HisKA"/>
    <property type="match status" value="1"/>
</dbReference>
<organism evidence="15 16">
    <name type="scientific">Paenibacillus marchantiophytorum</name>
    <dbReference type="NCBI Taxonomy" id="1619310"/>
    <lineage>
        <taxon>Bacteria</taxon>
        <taxon>Bacillati</taxon>
        <taxon>Bacillota</taxon>
        <taxon>Bacilli</taxon>
        <taxon>Bacillales</taxon>
        <taxon>Paenibacillaceae</taxon>
        <taxon>Paenibacillus</taxon>
    </lineage>
</organism>
<evidence type="ECO:0000256" key="11">
    <source>
        <dbReference type="ARBA" id="ARBA00022989"/>
    </source>
</evidence>
<comment type="subcellular location">
    <subcellularLocation>
        <location evidence="2">Cell membrane</location>
        <topology evidence="2">Multi-pass membrane protein</topology>
    </subcellularLocation>
</comment>
<dbReference type="EC" id="2.7.13.3" evidence="3"/>
<evidence type="ECO:0000256" key="2">
    <source>
        <dbReference type="ARBA" id="ARBA00004651"/>
    </source>
</evidence>
<keyword evidence="13" id="KW-0472">Membrane</keyword>
<evidence type="ECO:0000256" key="6">
    <source>
        <dbReference type="ARBA" id="ARBA00022679"/>
    </source>
</evidence>
<sequence>MADLAGHLNQMQIGFKTLLDKEMRIERLKTELIANVSHDLKTPLTSIINYVDLLKQKDLPSDTIESYVQVVDRKTQRLKVLIDDLLEASKMSSGAVELHMETVNVSSLLSQALAEFSDKIENSEVSFRVQIEHPQITAALDGRKTWRIFENLLSNALKYAMPHTRVHLNLREDHDHVVFTIKNVSAYEIDFEVEELFERFKRGDQSRHTEGSGLGLSIAKSIAELQGGDLQIEMDGDLFKVTVRFKRKPD</sequence>
<accession>A0ABQ1ERI9</accession>
<evidence type="ECO:0000256" key="5">
    <source>
        <dbReference type="ARBA" id="ARBA00022553"/>
    </source>
</evidence>
<name>A0ABQ1ERI9_9BACL</name>
<dbReference type="SUPFAM" id="SSF47384">
    <property type="entry name" value="Homodimeric domain of signal transducing histidine kinase"/>
    <property type="match status" value="1"/>
</dbReference>
<evidence type="ECO:0000256" key="3">
    <source>
        <dbReference type="ARBA" id="ARBA00012438"/>
    </source>
</evidence>
<comment type="caution">
    <text evidence="15">The sequence shown here is derived from an EMBL/GenBank/DDBJ whole genome shotgun (WGS) entry which is preliminary data.</text>
</comment>
<evidence type="ECO:0000256" key="4">
    <source>
        <dbReference type="ARBA" id="ARBA00022475"/>
    </source>
</evidence>
<keyword evidence="5" id="KW-0597">Phosphoprotein</keyword>
<keyword evidence="9" id="KW-0418">Kinase</keyword>